<reference evidence="12 13" key="1">
    <citation type="submission" date="2023-12" db="EMBL/GenBank/DDBJ databases">
        <title>A high-quality genome assembly for Dillenia turbinata (Dilleniales).</title>
        <authorList>
            <person name="Chanderbali A."/>
        </authorList>
    </citation>
    <scope>NUCLEOTIDE SEQUENCE [LARGE SCALE GENOMIC DNA]</scope>
    <source>
        <strain evidence="12">LSX21</strain>
        <tissue evidence="12">Leaf</tissue>
    </source>
</reference>
<dbReference type="InterPro" id="IPR001611">
    <property type="entry name" value="Leu-rich_rpt"/>
</dbReference>
<gene>
    <name evidence="12" type="ORF">RJ641_029537</name>
</gene>
<dbReference type="Gene3D" id="1.10.510.10">
    <property type="entry name" value="Transferase(Phosphotransferase) domain 1"/>
    <property type="match status" value="1"/>
</dbReference>
<keyword evidence="5 10" id="KW-0732">Signal</keyword>
<dbReference type="EMBL" id="JBAMMX010000005">
    <property type="protein sequence ID" value="KAK6940006.1"/>
    <property type="molecule type" value="Genomic_DNA"/>
</dbReference>
<evidence type="ECO:0000256" key="10">
    <source>
        <dbReference type="SAM" id="SignalP"/>
    </source>
</evidence>
<evidence type="ECO:0000256" key="1">
    <source>
        <dbReference type="ARBA" id="ARBA00004479"/>
    </source>
</evidence>
<dbReference type="SUPFAM" id="SSF52058">
    <property type="entry name" value="L domain-like"/>
    <property type="match status" value="1"/>
</dbReference>
<keyword evidence="9" id="KW-0325">Glycoprotein</keyword>
<dbReference type="FunFam" id="3.80.10.10:FF:000275">
    <property type="entry name" value="Leucine-rich repeat receptor-like protein kinase"/>
    <property type="match status" value="1"/>
</dbReference>
<dbReference type="FunFam" id="3.80.10.10:FF:000383">
    <property type="entry name" value="Leucine-rich repeat receptor protein kinase EMS1"/>
    <property type="match status" value="1"/>
</dbReference>
<evidence type="ECO:0000256" key="5">
    <source>
        <dbReference type="ARBA" id="ARBA00022729"/>
    </source>
</evidence>
<evidence type="ECO:0000256" key="6">
    <source>
        <dbReference type="ARBA" id="ARBA00022737"/>
    </source>
</evidence>
<sequence>MKFLNLSSLLFFNVLITVNSFVPRLQALDANTDKKTLLSFKSSISDPSNALSDWNSISSHCSWFGVNCTKDSRIQSLQLSGLKLSGFLHPSLSNLTSLRVLDLSNNQFYGQISLDFLQLRHLRHIILAQNNLYGSIPSGLSNCHDLEEITLCTNHLTGALPYQLGNLSRLSIFNVPMNNLSGAIPPTYGNLSSLTVLCLAINNFTHTLPNELGRLKNLQVLQLSDNYFTGEIPHSIFNISSLVSISLTQNYLFFEYLTNCLQLEVLTLNGNNLTGQLPKSFSNLSTHLIELCIEDNFFTGGFPGLEKFENLTALAIQQNYFTGQIPHSVGKLRQLQLFLMNDNMFSGEIPDIFDNLPKLFKLRMDNNIFGYQDCGANTVLCWAHMLKYGLGGKVSTCGDVYSFGILLLEIFIAKKPTDRLFEGSSLVDFVSAKQQNVTDIIDPLLFKDNDFSIYSISTGGGNNSANNESSNWQRRIGECLASLIKMGLSCTADLPKDRLTMTEALTKLLDIRRSLLEL</sequence>
<dbReference type="Pfam" id="PF00560">
    <property type="entry name" value="LRR_1"/>
    <property type="match status" value="4"/>
</dbReference>
<dbReference type="Gene3D" id="3.80.10.10">
    <property type="entry name" value="Ribonuclease Inhibitor"/>
    <property type="match status" value="2"/>
</dbReference>
<evidence type="ECO:0000313" key="12">
    <source>
        <dbReference type="EMBL" id="KAK6940006.1"/>
    </source>
</evidence>
<evidence type="ECO:0000256" key="7">
    <source>
        <dbReference type="ARBA" id="ARBA00022989"/>
    </source>
</evidence>
<keyword evidence="6" id="KW-0677">Repeat</keyword>
<dbReference type="GO" id="GO:0016020">
    <property type="term" value="C:membrane"/>
    <property type="evidence" value="ECO:0007669"/>
    <property type="project" value="UniProtKB-SubCell"/>
</dbReference>
<dbReference type="InterPro" id="IPR032675">
    <property type="entry name" value="LRR_dom_sf"/>
</dbReference>
<feature type="signal peptide" evidence="10">
    <location>
        <begin position="1"/>
        <end position="20"/>
    </location>
</feature>
<comment type="caution">
    <text evidence="12">The sequence shown here is derived from an EMBL/GenBank/DDBJ whole genome shotgun (WGS) entry which is preliminary data.</text>
</comment>
<keyword evidence="13" id="KW-1185">Reference proteome</keyword>
<dbReference type="Proteomes" id="UP001370490">
    <property type="component" value="Unassembled WGS sequence"/>
</dbReference>
<evidence type="ECO:0000256" key="4">
    <source>
        <dbReference type="ARBA" id="ARBA00022692"/>
    </source>
</evidence>
<dbReference type="Pfam" id="PF08263">
    <property type="entry name" value="LRRNT_2"/>
    <property type="match status" value="1"/>
</dbReference>
<organism evidence="12 13">
    <name type="scientific">Dillenia turbinata</name>
    <dbReference type="NCBI Taxonomy" id="194707"/>
    <lineage>
        <taxon>Eukaryota</taxon>
        <taxon>Viridiplantae</taxon>
        <taxon>Streptophyta</taxon>
        <taxon>Embryophyta</taxon>
        <taxon>Tracheophyta</taxon>
        <taxon>Spermatophyta</taxon>
        <taxon>Magnoliopsida</taxon>
        <taxon>eudicotyledons</taxon>
        <taxon>Gunneridae</taxon>
        <taxon>Pentapetalae</taxon>
        <taxon>Dilleniales</taxon>
        <taxon>Dilleniaceae</taxon>
        <taxon>Dillenia</taxon>
    </lineage>
</organism>
<comment type="subcellular location">
    <subcellularLocation>
        <location evidence="1">Membrane</location>
        <topology evidence="1">Single-pass type I membrane protein</topology>
    </subcellularLocation>
</comment>
<proteinExistence type="inferred from homology"/>
<dbReference type="PANTHER" id="PTHR47988">
    <property type="entry name" value="SOMATIC EMBRYOGENESIS RECEPTOR KINASE 1"/>
    <property type="match status" value="1"/>
</dbReference>
<comment type="similarity">
    <text evidence="2">Belongs to the RLP family.</text>
</comment>
<dbReference type="InterPro" id="IPR013210">
    <property type="entry name" value="LRR_N_plant-typ"/>
</dbReference>
<evidence type="ECO:0000259" key="11">
    <source>
        <dbReference type="Pfam" id="PF08263"/>
    </source>
</evidence>
<feature type="domain" description="Leucine-rich repeat-containing N-terminal plant-type" evidence="11">
    <location>
        <begin position="31"/>
        <end position="69"/>
    </location>
</feature>
<accession>A0AAN8ZJC2</accession>
<dbReference type="InterPro" id="IPR003591">
    <property type="entry name" value="Leu-rich_rpt_typical-subtyp"/>
</dbReference>
<dbReference type="SUPFAM" id="SSF56112">
    <property type="entry name" value="Protein kinase-like (PK-like)"/>
    <property type="match status" value="1"/>
</dbReference>
<keyword evidence="4" id="KW-0812">Transmembrane</keyword>
<evidence type="ECO:0000256" key="3">
    <source>
        <dbReference type="ARBA" id="ARBA00022614"/>
    </source>
</evidence>
<keyword evidence="3" id="KW-0433">Leucine-rich repeat</keyword>
<dbReference type="AlphaFoldDB" id="A0AAN8ZJC2"/>
<evidence type="ECO:0000256" key="8">
    <source>
        <dbReference type="ARBA" id="ARBA00023136"/>
    </source>
</evidence>
<keyword evidence="7" id="KW-1133">Transmembrane helix</keyword>
<evidence type="ECO:0000313" key="13">
    <source>
        <dbReference type="Proteomes" id="UP001370490"/>
    </source>
</evidence>
<feature type="chain" id="PRO_5042957131" evidence="10">
    <location>
        <begin position="21"/>
        <end position="518"/>
    </location>
</feature>
<name>A0AAN8ZJC2_9MAGN</name>
<dbReference type="PROSITE" id="PS51450">
    <property type="entry name" value="LRR"/>
    <property type="match status" value="1"/>
</dbReference>
<protein>
    <submittedName>
        <fullName evidence="12">Leucine-rich repeat-containing N-terminal, plant-type</fullName>
    </submittedName>
</protein>
<dbReference type="InterPro" id="IPR011009">
    <property type="entry name" value="Kinase-like_dom_sf"/>
</dbReference>
<evidence type="ECO:0000256" key="2">
    <source>
        <dbReference type="ARBA" id="ARBA00009592"/>
    </source>
</evidence>
<dbReference type="SMART" id="SM00369">
    <property type="entry name" value="LRR_TYP"/>
    <property type="match status" value="4"/>
</dbReference>
<keyword evidence="8" id="KW-0472">Membrane</keyword>
<evidence type="ECO:0000256" key="9">
    <source>
        <dbReference type="ARBA" id="ARBA00023180"/>
    </source>
</evidence>